<comment type="caution">
    <text evidence="4">The sequence shown here is derived from an EMBL/GenBank/DDBJ whole genome shotgun (WGS) entry which is preliminary data.</text>
</comment>
<evidence type="ECO:0000313" key="5">
    <source>
        <dbReference type="Proteomes" id="UP000229561"/>
    </source>
</evidence>
<evidence type="ECO:0000256" key="2">
    <source>
        <dbReference type="SAM" id="Phobius"/>
    </source>
</evidence>
<dbReference type="Pfam" id="PF03816">
    <property type="entry name" value="LytR_cpsA_psr"/>
    <property type="match status" value="1"/>
</dbReference>
<keyword evidence="2" id="KW-0472">Membrane</keyword>
<sequence>MELETSEKIEQNQPQKKRRFWLWFFISLLILAAAVGTFFYKAGFTFSQMNVNQGGGILPISEDAPKIEKDPDRINILLLGLRGPNDPNGGLLTDTMMILSIKQSTGQVAIISIPRDLFIKMPTESGKSGSQAIKEKINFAYALGEERKQSGGLVYAKVAVQAVTGLFIDHVVSVNFLAFKDVVDILGGVDIHLNKPFIEDQQWVDSGDAGPSSAFFIKTETATSSAGVTQKQKWVFEIPAGTSHLDGNTALYYARARYSSNDFNRVERQQQLLLAIKDRATSLGILLNPVKIFELLDTMGKNVRTDMSLGDINNMIGLSKNPDFKNINKKVFDTTPEGLLYSTTNEKGAYILLPVGDNYDKIREACRNIFQ</sequence>
<dbReference type="AlphaFoldDB" id="A0A2M7IIR1"/>
<gene>
    <name evidence="4" type="ORF">CO001_01435</name>
</gene>
<dbReference type="NCBIfam" id="TIGR00350">
    <property type="entry name" value="lytR_cpsA_psr"/>
    <property type="match status" value="1"/>
</dbReference>
<dbReference type="Proteomes" id="UP000229561">
    <property type="component" value="Unassembled WGS sequence"/>
</dbReference>
<evidence type="ECO:0000259" key="3">
    <source>
        <dbReference type="Pfam" id="PF03816"/>
    </source>
</evidence>
<dbReference type="InterPro" id="IPR004474">
    <property type="entry name" value="LytR_CpsA_psr"/>
</dbReference>
<evidence type="ECO:0000256" key="1">
    <source>
        <dbReference type="ARBA" id="ARBA00006068"/>
    </source>
</evidence>
<keyword evidence="2" id="KW-1133">Transmembrane helix</keyword>
<comment type="similarity">
    <text evidence="1">Belongs to the LytR/CpsA/Psr (LCP) family.</text>
</comment>
<dbReference type="EMBL" id="PFGY01000037">
    <property type="protein sequence ID" value="PIW76404.1"/>
    <property type="molecule type" value="Genomic_DNA"/>
</dbReference>
<organism evidence="4 5">
    <name type="scientific">Candidatus Portnoybacteria bacterium CG_4_8_14_3_um_filter_40_10</name>
    <dbReference type="NCBI Taxonomy" id="1974801"/>
    <lineage>
        <taxon>Bacteria</taxon>
        <taxon>Candidatus Portnoyibacteriota</taxon>
    </lineage>
</organism>
<name>A0A2M7IIR1_9BACT</name>
<dbReference type="PANTHER" id="PTHR33392">
    <property type="entry name" value="POLYISOPRENYL-TEICHOIC ACID--PEPTIDOGLYCAN TEICHOIC ACID TRANSFERASE TAGU"/>
    <property type="match status" value="1"/>
</dbReference>
<dbReference type="Gene3D" id="3.40.630.190">
    <property type="entry name" value="LCP protein"/>
    <property type="match status" value="1"/>
</dbReference>
<feature type="transmembrane region" description="Helical" evidence="2">
    <location>
        <begin position="20"/>
        <end position="40"/>
    </location>
</feature>
<feature type="domain" description="Cell envelope-related transcriptional attenuator" evidence="3">
    <location>
        <begin position="93"/>
        <end position="280"/>
    </location>
</feature>
<dbReference type="InterPro" id="IPR050922">
    <property type="entry name" value="LytR/CpsA/Psr_CW_biosynth"/>
</dbReference>
<proteinExistence type="inferred from homology"/>
<protein>
    <recommendedName>
        <fullName evidence="3">Cell envelope-related transcriptional attenuator domain-containing protein</fullName>
    </recommendedName>
</protein>
<accession>A0A2M7IIR1</accession>
<reference evidence="5" key="1">
    <citation type="submission" date="2017-09" db="EMBL/GenBank/DDBJ databases">
        <title>Depth-based differentiation of microbial function through sediment-hosted aquifers and enrichment of novel symbionts in the deep terrestrial subsurface.</title>
        <authorList>
            <person name="Probst A.J."/>
            <person name="Ladd B."/>
            <person name="Jarett J.K."/>
            <person name="Geller-Mcgrath D.E."/>
            <person name="Sieber C.M.K."/>
            <person name="Emerson J.B."/>
            <person name="Anantharaman K."/>
            <person name="Thomas B.C."/>
            <person name="Malmstrom R."/>
            <person name="Stieglmeier M."/>
            <person name="Klingl A."/>
            <person name="Woyke T."/>
            <person name="Ryan C.M."/>
            <person name="Banfield J.F."/>
        </authorList>
    </citation>
    <scope>NUCLEOTIDE SEQUENCE [LARGE SCALE GENOMIC DNA]</scope>
</reference>
<dbReference type="PANTHER" id="PTHR33392:SF6">
    <property type="entry name" value="POLYISOPRENYL-TEICHOIC ACID--PEPTIDOGLYCAN TEICHOIC ACID TRANSFERASE TAGU"/>
    <property type="match status" value="1"/>
</dbReference>
<keyword evidence="2" id="KW-0812">Transmembrane</keyword>
<evidence type="ECO:0000313" key="4">
    <source>
        <dbReference type="EMBL" id="PIW76404.1"/>
    </source>
</evidence>